<dbReference type="RefSeq" id="XP_013315946.1">
    <property type="nucleotide sequence ID" value="XM_013460492.1"/>
</dbReference>
<dbReference type="EMBL" id="KN847320">
    <property type="protein sequence ID" value="KIW55362.1"/>
    <property type="molecule type" value="Genomic_DNA"/>
</dbReference>
<dbReference type="AlphaFoldDB" id="A0A0D2CZ01"/>
<dbReference type="InterPro" id="IPR029062">
    <property type="entry name" value="Class_I_gatase-like"/>
</dbReference>
<dbReference type="Pfam" id="PF01965">
    <property type="entry name" value="DJ-1_PfpI"/>
    <property type="match status" value="1"/>
</dbReference>
<evidence type="ECO:0000259" key="1">
    <source>
        <dbReference type="Pfam" id="PF01965"/>
    </source>
</evidence>
<dbReference type="Gene3D" id="3.40.50.880">
    <property type="match status" value="1"/>
</dbReference>
<feature type="domain" description="DJ-1/PfpI" evidence="1">
    <location>
        <begin position="58"/>
        <end position="194"/>
    </location>
</feature>
<proteinExistence type="predicted"/>
<dbReference type="GeneID" id="25329556"/>
<name>A0A0D2CZ01_9EURO</name>
<sequence>MTTTAKSTSLRVGMLLIPPVQLLDAAGIDAFGMLAPDYLNACGLPQPLLDLAIPVSIHYISQSGPDSHVPMTSSTTLPITDSLTSPAVQPGQLDVLLIPGPDPNAIPDRAVVDFLRAHQKFDRTDFLIICTGNFPAGYAGLLDGKRVTGPRGLLPKLKVKFPAAKFVDRRWERDGRVWTSGGITNGLDLIAAYLHYKVQKELADLVCAMAEIGDRPQDYDAGKASNTLWWLWLILRSLVKGKAKHGKDKKAN</sequence>
<dbReference type="SUPFAM" id="SSF52317">
    <property type="entry name" value="Class I glutamine amidotransferase-like"/>
    <property type="match status" value="1"/>
</dbReference>
<dbReference type="HOGENOM" id="CLU_000445_44_8_1"/>
<reference evidence="2 3" key="1">
    <citation type="submission" date="2015-01" db="EMBL/GenBank/DDBJ databases">
        <title>The Genome Sequence of Exophiala xenobiotica CBS118157.</title>
        <authorList>
            <consortium name="The Broad Institute Genomics Platform"/>
            <person name="Cuomo C."/>
            <person name="de Hoog S."/>
            <person name="Gorbushina A."/>
            <person name="Stielow B."/>
            <person name="Teixiera M."/>
            <person name="Abouelleil A."/>
            <person name="Chapman S.B."/>
            <person name="Priest M."/>
            <person name="Young S.K."/>
            <person name="Wortman J."/>
            <person name="Nusbaum C."/>
            <person name="Birren B."/>
        </authorList>
    </citation>
    <scope>NUCLEOTIDE SEQUENCE [LARGE SCALE GENOMIC DNA]</scope>
    <source>
        <strain evidence="2 3">CBS 118157</strain>
    </source>
</reference>
<dbReference type="PANTHER" id="PTHR43130:SF7">
    <property type="entry name" value="DJ-1_PFPI DOMAIN-CONTAINING PROTEIN"/>
    <property type="match status" value="1"/>
</dbReference>
<protein>
    <recommendedName>
        <fullName evidence="1">DJ-1/PfpI domain-containing protein</fullName>
    </recommendedName>
</protein>
<dbReference type="InterPro" id="IPR052158">
    <property type="entry name" value="INH-QAR"/>
</dbReference>
<organism evidence="2 3">
    <name type="scientific">Exophiala xenobiotica</name>
    <dbReference type="NCBI Taxonomy" id="348802"/>
    <lineage>
        <taxon>Eukaryota</taxon>
        <taxon>Fungi</taxon>
        <taxon>Dikarya</taxon>
        <taxon>Ascomycota</taxon>
        <taxon>Pezizomycotina</taxon>
        <taxon>Eurotiomycetes</taxon>
        <taxon>Chaetothyriomycetidae</taxon>
        <taxon>Chaetothyriales</taxon>
        <taxon>Herpotrichiellaceae</taxon>
        <taxon>Exophiala</taxon>
    </lineage>
</organism>
<evidence type="ECO:0000313" key="2">
    <source>
        <dbReference type="EMBL" id="KIW55362.1"/>
    </source>
</evidence>
<dbReference type="STRING" id="348802.A0A0D2CZ01"/>
<dbReference type="InterPro" id="IPR002818">
    <property type="entry name" value="DJ-1/PfpI"/>
</dbReference>
<evidence type="ECO:0000313" key="3">
    <source>
        <dbReference type="Proteomes" id="UP000054342"/>
    </source>
</evidence>
<dbReference type="PANTHER" id="PTHR43130">
    <property type="entry name" value="ARAC-FAMILY TRANSCRIPTIONAL REGULATOR"/>
    <property type="match status" value="1"/>
</dbReference>
<gene>
    <name evidence="2" type="ORF">PV05_07648</name>
</gene>
<keyword evidence="3" id="KW-1185">Reference proteome</keyword>
<dbReference type="Proteomes" id="UP000054342">
    <property type="component" value="Unassembled WGS sequence"/>
</dbReference>
<accession>A0A0D2CZ01</accession>
<dbReference type="OrthoDB" id="5424793at2759"/>